<reference evidence="1 2" key="1">
    <citation type="journal article" date="2015" name="Genome Biol. Evol.">
        <title>Comparative Genomics of a Bacterivorous Green Alga Reveals Evolutionary Causalities and Consequences of Phago-Mixotrophic Mode of Nutrition.</title>
        <authorList>
            <person name="Burns J.A."/>
            <person name="Paasch A."/>
            <person name="Narechania A."/>
            <person name="Kim E."/>
        </authorList>
    </citation>
    <scope>NUCLEOTIDE SEQUENCE [LARGE SCALE GENOMIC DNA]</scope>
    <source>
        <strain evidence="1 2">PLY_AMNH</strain>
    </source>
</reference>
<evidence type="ECO:0000313" key="2">
    <source>
        <dbReference type="Proteomes" id="UP001190700"/>
    </source>
</evidence>
<organism evidence="1 2">
    <name type="scientific">Cymbomonas tetramitiformis</name>
    <dbReference type="NCBI Taxonomy" id="36881"/>
    <lineage>
        <taxon>Eukaryota</taxon>
        <taxon>Viridiplantae</taxon>
        <taxon>Chlorophyta</taxon>
        <taxon>Pyramimonadophyceae</taxon>
        <taxon>Pyramimonadales</taxon>
        <taxon>Pyramimonadaceae</taxon>
        <taxon>Cymbomonas</taxon>
    </lineage>
</organism>
<dbReference type="EMBL" id="LGRX02002777">
    <property type="protein sequence ID" value="KAK3283450.1"/>
    <property type="molecule type" value="Genomic_DNA"/>
</dbReference>
<sequence>EYGFRGAGLQELAGGKRDAIFRAGVDGALKIAQEDEADPLEKYSPSRFVCSLAGDIGVPRARAITLVTAAVAARGRSKLLQALEMLREGKVKLATKEMQSLLRLFAQFPPITDSPEMEMVACDLKRFLTSSERSQLISIISDSEQWSDSAVSGMQQALGIK</sequence>
<gene>
    <name evidence="1" type="ORF">CYMTET_8856</name>
</gene>
<feature type="non-terminal residue" evidence="1">
    <location>
        <position position="1"/>
    </location>
</feature>
<dbReference type="PANTHER" id="PTHR35830">
    <property type="entry name" value="OS05G0299200 PROTEIN"/>
    <property type="match status" value="1"/>
</dbReference>
<comment type="caution">
    <text evidence="1">The sequence shown here is derived from an EMBL/GenBank/DDBJ whole genome shotgun (WGS) entry which is preliminary data.</text>
</comment>
<evidence type="ECO:0000313" key="1">
    <source>
        <dbReference type="EMBL" id="KAK3283450.1"/>
    </source>
</evidence>
<dbReference type="Proteomes" id="UP001190700">
    <property type="component" value="Unassembled WGS sequence"/>
</dbReference>
<accession>A0AAE0GS82</accession>
<name>A0AAE0GS82_9CHLO</name>
<dbReference type="PANTHER" id="PTHR35830:SF1">
    <property type="entry name" value="OS05G0299200 PROTEIN"/>
    <property type="match status" value="1"/>
</dbReference>
<proteinExistence type="predicted"/>
<dbReference type="AlphaFoldDB" id="A0AAE0GS82"/>
<protein>
    <submittedName>
        <fullName evidence="1">Uncharacterized protein</fullName>
    </submittedName>
</protein>
<keyword evidence="2" id="KW-1185">Reference proteome</keyword>